<organism evidence="3 4">
    <name type="scientific">Paracoccus sulfuroxidans</name>
    <dbReference type="NCBI Taxonomy" id="384678"/>
    <lineage>
        <taxon>Bacteria</taxon>
        <taxon>Pseudomonadati</taxon>
        <taxon>Pseudomonadota</taxon>
        <taxon>Alphaproteobacteria</taxon>
        <taxon>Rhodobacterales</taxon>
        <taxon>Paracoccaceae</taxon>
        <taxon>Paracoccus</taxon>
    </lineage>
</organism>
<dbReference type="Pfam" id="PF13478">
    <property type="entry name" value="XdhC_C"/>
    <property type="match status" value="1"/>
</dbReference>
<dbReference type="PANTHER" id="PTHR30388:SF4">
    <property type="entry name" value="MOLYBDENUM COFACTOR INSERTION CHAPERONE PAOD"/>
    <property type="match status" value="1"/>
</dbReference>
<dbReference type="InterPro" id="IPR052698">
    <property type="entry name" value="MoCofactor_Util/Proc"/>
</dbReference>
<comment type="caution">
    <text evidence="3">The sequence shown here is derived from an EMBL/GenBank/DDBJ whole genome shotgun (WGS) entry which is preliminary data.</text>
</comment>
<evidence type="ECO:0000259" key="2">
    <source>
        <dbReference type="Pfam" id="PF13478"/>
    </source>
</evidence>
<dbReference type="OrthoDB" id="9815497at2"/>
<dbReference type="RefSeq" id="WP_145399036.1">
    <property type="nucleotide sequence ID" value="NZ_VLKU01000009.1"/>
</dbReference>
<dbReference type="AlphaFoldDB" id="A0A562NHC2"/>
<dbReference type="EMBL" id="VLKU01000009">
    <property type="protein sequence ID" value="TWI31493.1"/>
    <property type="molecule type" value="Genomic_DNA"/>
</dbReference>
<dbReference type="Proteomes" id="UP000316225">
    <property type="component" value="Unassembled WGS sequence"/>
</dbReference>
<reference evidence="3 4" key="1">
    <citation type="journal article" date="2015" name="Stand. Genomic Sci.">
        <title>Genomic Encyclopedia of Bacterial and Archaeal Type Strains, Phase III: the genomes of soil and plant-associated and newly described type strains.</title>
        <authorList>
            <person name="Whitman W.B."/>
            <person name="Woyke T."/>
            <person name="Klenk H.P."/>
            <person name="Zhou Y."/>
            <person name="Lilburn T.G."/>
            <person name="Beck B.J."/>
            <person name="De Vos P."/>
            <person name="Vandamme P."/>
            <person name="Eisen J.A."/>
            <person name="Garrity G."/>
            <person name="Hugenholtz P."/>
            <person name="Kyrpides N.C."/>
        </authorList>
    </citation>
    <scope>NUCLEOTIDE SEQUENCE [LARGE SCALE GENOMIC DNA]</scope>
    <source>
        <strain evidence="3 4">CGMCC 1.5364</strain>
    </source>
</reference>
<dbReference type="InterPro" id="IPR027051">
    <property type="entry name" value="XdhC_Rossmann_dom"/>
</dbReference>
<name>A0A562NHC2_9RHOB</name>
<dbReference type="PANTHER" id="PTHR30388">
    <property type="entry name" value="ALDEHYDE OXIDOREDUCTASE MOLYBDENUM COFACTOR ASSEMBLY PROTEIN"/>
    <property type="match status" value="1"/>
</dbReference>
<gene>
    <name evidence="3" type="ORF">IQ24_02945</name>
</gene>
<dbReference type="Gene3D" id="3.40.50.720">
    <property type="entry name" value="NAD(P)-binding Rossmann-like Domain"/>
    <property type="match status" value="1"/>
</dbReference>
<feature type="domain" description="XdhC- CoxI" evidence="1">
    <location>
        <begin position="33"/>
        <end position="96"/>
    </location>
</feature>
<proteinExistence type="predicted"/>
<protein>
    <submittedName>
        <fullName evidence="3">Xanthine dehydrogenase accessory factor</fullName>
    </submittedName>
</protein>
<evidence type="ECO:0000313" key="4">
    <source>
        <dbReference type="Proteomes" id="UP000316225"/>
    </source>
</evidence>
<accession>A0A562NHC2</accession>
<keyword evidence="4" id="KW-1185">Reference proteome</keyword>
<feature type="domain" description="XdhC Rossmann" evidence="2">
    <location>
        <begin position="156"/>
        <end position="292"/>
    </location>
</feature>
<evidence type="ECO:0000259" key="1">
    <source>
        <dbReference type="Pfam" id="PF02625"/>
    </source>
</evidence>
<dbReference type="Pfam" id="PF02625">
    <property type="entry name" value="XdhC_CoxI"/>
    <property type="match status" value="1"/>
</dbReference>
<evidence type="ECO:0000313" key="3">
    <source>
        <dbReference type="EMBL" id="TWI31493.1"/>
    </source>
</evidence>
<dbReference type="InterPro" id="IPR003777">
    <property type="entry name" value="XdhC_CoxI"/>
</dbReference>
<sequence length="299" mass="31437">MNQPALRLSPADEIAPATLICESDVPLGPALAADRVALAVITGVEGPSYRPVGAVMAIDAMGATWGSLSSGCIERDVVLHAREALTDGHPRTLRYGAGSPFRDLALPCGGGLDILILPRPDLEALRQAATDLAARRPAMPTLGPLTLHIQPQPRFLVLGKGPEAHCFASLAAAAGFPVEALSPDPETLSGLARTRLLPGPDWPQDLAIDARTAVTLFFHDHDWEPPLLAAALQSPAIYVGAQGSLRAHHARCEALAAMGLPPDRIARLASPFGLIPSARDPRTLAASVLAQVLERTQLR</sequence>